<reference evidence="2" key="1">
    <citation type="journal article" date="2014" name="Nat. Commun.">
        <title>The rainbow trout genome provides novel insights into evolution after whole-genome duplication in vertebrates.</title>
        <authorList>
            <person name="Berthelot C."/>
            <person name="Brunet F."/>
            <person name="Chalopin D."/>
            <person name="Juanchich A."/>
            <person name="Bernard M."/>
            <person name="Noel B."/>
            <person name="Bento P."/>
            <person name="Da Silva C."/>
            <person name="Labadie K."/>
            <person name="Alberti A."/>
            <person name="Aury J.M."/>
            <person name="Louis A."/>
            <person name="Dehais P."/>
            <person name="Bardou P."/>
            <person name="Montfort J."/>
            <person name="Klopp C."/>
            <person name="Cabau C."/>
            <person name="Gaspin C."/>
            <person name="Thorgaard G.H."/>
            <person name="Boussaha M."/>
            <person name="Quillet E."/>
            <person name="Guyomard R."/>
            <person name="Galiana D."/>
            <person name="Bobe J."/>
            <person name="Volff J.N."/>
            <person name="Genet C."/>
            <person name="Wincker P."/>
            <person name="Jaillon O."/>
            <person name="Roest Crollius H."/>
            <person name="Guiguen Y."/>
        </authorList>
    </citation>
    <scope>NUCLEOTIDE SEQUENCE [LARGE SCALE GENOMIC DNA]</scope>
</reference>
<dbReference type="Pfam" id="PF22850">
    <property type="entry name" value="CATSPERD-E_C"/>
    <property type="match status" value="1"/>
</dbReference>
<evidence type="ECO:0000259" key="1">
    <source>
        <dbReference type="Pfam" id="PF22850"/>
    </source>
</evidence>
<organism evidence="2 3">
    <name type="scientific">Oncorhynchus mykiss</name>
    <name type="common">Rainbow trout</name>
    <name type="synonym">Salmo gairdneri</name>
    <dbReference type="NCBI Taxonomy" id="8022"/>
    <lineage>
        <taxon>Eukaryota</taxon>
        <taxon>Metazoa</taxon>
        <taxon>Chordata</taxon>
        <taxon>Craniata</taxon>
        <taxon>Vertebrata</taxon>
        <taxon>Euteleostomi</taxon>
        <taxon>Actinopterygii</taxon>
        <taxon>Neopterygii</taxon>
        <taxon>Teleostei</taxon>
        <taxon>Protacanthopterygii</taxon>
        <taxon>Salmoniformes</taxon>
        <taxon>Salmonidae</taxon>
        <taxon>Salmoninae</taxon>
        <taxon>Oncorhynchus</taxon>
    </lineage>
</organism>
<gene>
    <name evidence="2" type="ORF">GSONMT00028388001</name>
</gene>
<dbReference type="STRING" id="8022.A0A060WYY6"/>
<protein>
    <recommendedName>
        <fullName evidence="1">CATSPERD/E C-terminal domain-containing protein</fullName>
    </recommendedName>
</protein>
<accession>A0A060WYY6</accession>
<proteinExistence type="predicted"/>
<evidence type="ECO:0000313" key="2">
    <source>
        <dbReference type="EMBL" id="CDQ69795.1"/>
    </source>
</evidence>
<dbReference type="AlphaFoldDB" id="A0A060WYY6"/>
<name>A0A060WYY6_ONCMY</name>
<dbReference type="EMBL" id="FR904684">
    <property type="protein sequence ID" value="CDQ69795.1"/>
    <property type="molecule type" value="Genomic_DNA"/>
</dbReference>
<dbReference type="PaxDb" id="8022-A0A060WYY6"/>
<feature type="domain" description="CATSPERD/E C-terminal" evidence="1">
    <location>
        <begin position="46"/>
        <end position="86"/>
    </location>
</feature>
<dbReference type="InterPro" id="IPR053814">
    <property type="entry name" value="CATSPERD/E_C"/>
</dbReference>
<dbReference type="Proteomes" id="UP000193380">
    <property type="component" value="Unassembled WGS sequence"/>
</dbReference>
<sequence length="131" mass="14774">MPSWKACRNVEEHNHLHEGHVHSRAASGQLLLRHPQYVFLVEEVLFRPSSASSDLHISYYSITDYFCPLLVYHDTPWRPSMELYYTLTTTFSVHGAFLPRPLPSGVALGIFPGHLCGPAAHRLSPQPARSP</sequence>
<reference evidence="2" key="2">
    <citation type="submission" date="2014-03" db="EMBL/GenBank/DDBJ databases">
        <authorList>
            <person name="Genoscope - CEA"/>
        </authorList>
    </citation>
    <scope>NUCLEOTIDE SEQUENCE</scope>
</reference>
<evidence type="ECO:0000313" key="3">
    <source>
        <dbReference type="Proteomes" id="UP000193380"/>
    </source>
</evidence>